<dbReference type="Pfam" id="PF13180">
    <property type="entry name" value="PDZ_2"/>
    <property type="match status" value="1"/>
</dbReference>
<evidence type="ECO:0000259" key="2">
    <source>
        <dbReference type="PROSITE" id="PS50106"/>
    </source>
</evidence>
<accession>A0A544TSN0</accession>
<dbReference type="Gene3D" id="2.30.42.10">
    <property type="match status" value="1"/>
</dbReference>
<gene>
    <name evidence="3" type="ORF">FG384_06755</name>
</gene>
<protein>
    <submittedName>
        <fullName evidence="3">PDZ domain-containing protein</fullName>
    </submittedName>
</protein>
<organism evidence="3 4">
    <name type="scientific">Psychrobacillus vulpis</name>
    <dbReference type="NCBI Taxonomy" id="2325572"/>
    <lineage>
        <taxon>Bacteria</taxon>
        <taxon>Bacillati</taxon>
        <taxon>Bacillota</taxon>
        <taxon>Bacilli</taxon>
        <taxon>Bacillales</taxon>
        <taxon>Bacillaceae</taxon>
        <taxon>Psychrobacillus</taxon>
    </lineage>
</organism>
<comment type="similarity">
    <text evidence="1">Belongs to the AHA1 family.</text>
</comment>
<proteinExistence type="inferred from homology"/>
<sequence length="235" mass="26805">MEKVINSVQREIFVKASPERIWKALTISEERNKWETKSCELDIRIGGQVSLDYGWGVSYIGTIVELEEHKKLVLKREDDDDLTIWTITPQDKGSLVSIEYTGSWVGDIGMMEMDNMLFGTYQFMLNLKSIYEEGIDIRSKFWRSWIGILHRTYKMGEVLGSRVVKVQPNTPADSHIQVGDMITKVNGTATHSYDDVEKIISELGADKEVTIEINRNGLPLLLTLKTIPFGQMNSQ</sequence>
<dbReference type="SMART" id="SM00228">
    <property type="entry name" value="PDZ"/>
    <property type="match status" value="1"/>
</dbReference>
<evidence type="ECO:0000256" key="1">
    <source>
        <dbReference type="ARBA" id="ARBA00006817"/>
    </source>
</evidence>
<name>A0A544TSN0_9BACI</name>
<dbReference type="InterPro" id="IPR023393">
    <property type="entry name" value="START-like_dom_sf"/>
</dbReference>
<dbReference type="InterPro" id="IPR036034">
    <property type="entry name" value="PDZ_sf"/>
</dbReference>
<dbReference type="Gene3D" id="3.30.530.20">
    <property type="match status" value="1"/>
</dbReference>
<evidence type="ECO:0000313" key="4">
    <source>
        <dbReference type="Proteomes" id="UP000316626"/>
    </source>
</evidence>
<evidence type="ECO:0000313" key="3">
    <source>
        <dbReference type="EMBL" id="TQR20453.1"/>
    </source>
</evidence>
<keyword evidence="4" id="KW-1185">Reference proteome</keyword>
<dbReference type="InterPro" id="IPR013538">
    <property type="entry name" value="ASHA1/2-like_C"/>
</dbReference>
<feature type="domain" description="PDZ" evidence="2">
    <location>
        <begin position="160"/>
        <end position="215"/>
    </location>
</feature>
<dbReference type="AlphaFoldDB" id="A0A544TSN0"/>
<dbReference type="InterPro" id="IPR001478">
    <property type="entry name" value="PDZ"/>
</dbReference>
<dbReference type="SUPFAM" id="SSF50156">
    <property type="entry name" value="PDZ domain-like"/>
    <property type="match status" value="1"/>
</dbReference>
<reference evidence="3 4" key="1">
    <citation type="submission" date="2019-06" db="EMBL/GenBank/DDBJ databases">
        <title>Psychrobacillus vulpis sp. nov., a new species isolated from feces of a red fox that inhabits in The Tablas de Daimiel Natural Park, Albacete, Spain.</title>
        <authorList>
            <person name="Rodriguez M."/>
            <person name="Reina J.C."/>
            <person name="Bejar V."/>
            <person name="Llamas I."/>
        </authorList>
    </citation>
    <scope>NUCLEOTIDE SEQUENCE [LARGE SCALE GENOMIC DNA]</scope>
    <source>
        <strain evidence="3 4">Z8</strain>
    </source>
</reference>
<dbReference type="PROSITE" id="PS50106">
    <property type="entry name" value="PDZ"/>
    <property type="match status" value="1"/>
</dbReference>
<dbReference type="SUPFAM" id="SSF55961">
    <property type="entry name" value="Bet v1-like"/>
    <property type="match status" value="1"/>
</dbReference>
<comment type="caution">
    <text evidence="3">The sequence shown here is derived from an EMBL/GenBank/DDBJ whole genome shotgun (WGS) entry which is preliminary data.</text>
</comment>
<dbReference type="EMBL" id="VDGI01000005">
    <property type="protein sequence ID" value="TQR20453.1"/>
    <property type="molecule type" value="Genomic_DNA"/>
</dbReference>
<dbReference type="Proteomes" id="UP000316626">
    <property type="component" value="Unassembled WGS sequence"/>
</dbReference>
<dbReference type="Pfam" id="PF08327">
    <property type="entry name" value="AHSA1"/>
    <property type="match status" value="1"/>
</dbReference>
<dbReference type="OrthoDB" id="2721194at2"/>
<dbReference type="CDD" id="cd07814">
    <property type="entry name" value="SRPBCC_CalC_Aha1-like"/>
    <property type="match status" value="1"/>
</dbReference>
<dbReference type="RefSeq" id="WP_142641835.1">
    <property type="nucleotide sequence ID" value="NZ_VDGI01000005.1"/>
</dbReference>